<dbReference type="HOGENOM" id="CLU_2941960_0_0_1"/>
<protein>
    <submittedName>
        <fullName evidence="1">Uncharacterized protein</fullName>
    </submittedName>
</protein>
<reference evidence="1 2" key="1">
    <citation type="submission" date="2014-04" db="EMBL/GenBank/DDBJ databases">
        <title>Evolutionary Origins and Diversification of the Mycorrhizal Mutualists.</title>
        <authorList>
            <consortium name="DOE Joint Genome Institute"/>
            <consortium name="Mycorrhizal Genomics Consortium"/>
            <person name="Kohler A."/>
            <person name="Kuo A."/>
            <person name="Nagy L.G."/>
            <person name="Floudas D."/>
            <person name="Copeland A."/>
            <person name="Barry K.W."/>
            <person name="Cichocki N."/>
            <person name="Veneault-Fourrey C."/>
            <person name="LaButti K."/>
            <person name="Lindquist E.A."/>
            <person name="Lipzen A."/>
            <person name="Lundell T."/>
            <person name="Morin E."/>
            <person name="Murat C."/>
            <person name="Riley R."/>
            <person name="Ohm R."/>
            <person name="Sun H."/>
            <person name="Tunlid A."/>
            <person name="Henrissat B."/>
            <person name="Grigoriev I.V."/>
            <person name="Hibbett D.S."/>
            <person name="Martin F."/>
        </authorList>
    </citation>
    <scope>NUCLEOTIDE SEQUENCE [LARGE SCALE GENOMIC DNA]</scope>
    <source>
        <strain evidence="1 2">FD-317 M1</strain>
    </source>
</reference>
<organism evidence="1 2">
    <name type="scientific">Collybiopsis luxurians FD-317 M1</name>
    <dbReference type="NCBI Taxonomy" id="944289"/>
    <lineage>
        <taxon>Eukaryota</taxon>
        <taxon>Fungi</taxon>
        <taxon>Dikarya</taxon>
        <taxon>Basidiomycota</taxon>
        <taxon>Agaricomycotina</taxon>
        <taxon>Agaricomycetes</taxon>
        <taxon>Agaricomycetidae</taxon>
        <taxon>Agaricales</taxon>
        <taxon>Marasmiineae</taxon>
        <taxon>Omphalotaceae</taxon>
        <taxon>Collybiopsis</taxon>
        <taxon>Collybiopsis luxurians</taxon>
    </lineage>
</organism>
<dbReference type="AlphaFoldDB" id="A0A0D0C660"/>
<evidence type="ECO:0000313" key="2">
    <source>
        <dbReference type="Proteomes" id="UP000053593"/>
    </source>
</evidence>
<name>A0A0D0C660_9AGAR</name>
<dbReference type="EMBL" id="KN834919">
    <property type="protein sequence ID" value="KIK50208.1"/>
    <property type="molecule type" value="Genomic_DNA"/>
</dbReference>
<gene>
    <name evidence="1" type="ORF">GYMLUDRAFT_253181</name>
</gene>
<keyword evidence="2" id="KW-1185">Reference proteome</keyword>
<sequence length="60" mass="6855">MQFLLLDWCINTEQMWKQFIDFCESSGSTVDNILTSLDSNPSQILGEMGLNGFHSLTFIH</sequence>
<proteinExistence type="predicted"/>
<evidence type="ECO:0000313" key="1">
    <source>
        <dbReference type="EMBL" id="KIK50208.1"/>
    </source>
</evidence>
<accession>A0A0D0C660</accession>
<dbReference type="Proteomes" id="UP000053593">
    <property type="component" value="Unassembled WGS sequence"/>
</dbReference>